<evidence type="ECO:0000313" key="3">
    <source>
        <dbReference type="EMBL" id="TWJ19268.1"/>
    </source>
</evidence>
<proteinExistence type="predicted"/>
<name>A0A562VN01_9BACT</name>
<dbReference type="RefSeq" id="WP_145021900.1">
    <property type="nucleotide sequence ID" value="NZ_VLLN01000010.1"/>
</dbReference>
<comment type="caution">
    <text evidence="3">The sequence shown here is derived from an EMBL/GenBank/DDBJ whole genome shotgun (WGS) entry which is preliminary data.</text>
</comment>
<dbReference type="EMBL" id="VLLN01000010">
    <property type="protein sequence ID" value="TWJ19268.1"/>
    <property type="molecule type" value="Genomic_DNA"/>
</dbReference>
<dbReference type="Proteomes" id="UP000319449">
    <property type="component" value="Unassembled WGS sequence"/>
</dbReference>
<accession>A0A562VN01</accession>
<organism evidence="3 4">
    <name type="scientific">Geobacter argillaceus</name>
    <dbReference type="NCBI Taxonomy" id="345631"/>
    <lineage>
        <taxon>Bacteria</taxon>
        <taxon>Pseudomonadati</taxon>
        <taxon>Thermodesulfobacteriota</taxon>
        <taxon>Desulfuromonadia</taxon>
        <taxon>Geobacterales</taxon>
        <taxon>Geobacteraceae</taxon>
        <taxon>Geobacter</taxon>
    </lineage>
</organism>
<dbReference type="InterPro" id="IPR025554">
    <property type="entry name" value="DUF4140"/>
</dbReference>
<gene>
    <name evidence="3" type="ORF">JN12_01959</name>
</gene>
<protein>
    <recommendedName>
        <fullName evidence="2">DUF4140 domain-containing protein</fullName>
    </recommendedName>
</protein>
<sequence length="345" mass="36991">MRSKNIFQSPVTSHQSLTKAMKVLTTLIALILPAGTAVAAERNVTLFLDGAKVEQRFVVNGGYLEIPLPAALKPGSLRLVPRAATRIERVETVPARLPLRVERELARLTERRERLQARLQALKTREGIFTAAAKAQSGKAPRKTKSNPEPLQNIRKGTDFALTQLEEVYGAKRAVEKELAALDGKEAALRKEGNAGGCIARVWLSGRRPDIAAAWLQTDLSWSPRYDIRLGGDGTAEVTIHPRLPALAKGGAVSVSMASVLKGPGAVAAMPVTGEQSAIVTLRLPVQVKGDGRDVSASLAFTMTNTATQMLPGGDISCYRNGTYIGTARLAAIQSLESREILCGE</sequence>
<dbReference type="OrthoDB" id="5398424at2"/>
<reference evidence="3 4" key="1">
    <citation type="submission" date="2019-07" db="EMBL/GenBank/DDBJ databases">
        <title>Genomic Encyclopedia of Archaeal and Bacterial Type Strains, Phase II (KMG-II): from individual species to whole genera.</title>
        <authorList>
            <person name="Goeker M."/>
        </authorList>
    </citation>
    <scope>NUCLEOTIDE SEQUENCE [LARGE SCALE GENOMIC DNA]</scope>
    <source>
        <strain evidence="3 4">ATCC BAA-1139</strain>
    </source>
</reference>
<dbReference type="AlphaFoldDB" id="A0A562VN01"/>
<dbReference type="Pfam" id="PF13600">
    <property type="entry name" value="DUF4140"/>
    <property type="match status" value="1"/>
</dbReference>
<feature type="domain" description="DUF4140" evidence="2">
    <location>
        <begin position="44"/>
        <end position="129"/>
    </location>
</feature>
<evidence type="ECO:0000259" key="2">
    <source>
        <dbReference type="Pfam" id="PF13600"/>
    </source>
</evidence>
<evidence type="ECO:0000256" key="1">
    <source>
        <dbReference type="SAM" id="MobiDB-lite"/>
    </source>
</evidence>
<keyword evidence="4" id="KW-1185">Reference proteome</keyword>
<feature type="region of interest" description="Disordered" evidence="1">
    <location>
        <begin position="133"/>
        <end position="153"/>
    </location>
</feature>
<evidence type="ECO:0000313" key="4">
    <source>
        <dbReference type="Proteomes" id="UP000319449"/>
    </source>
</evidence>